<dbReference type="PROSITE" id="PS50089">
    <property type="entry name" value="ZF_RING_2"/>
    <property type="match status" value="1"/>
</dbReference>
<dbReference type="CDD" id="cd16594">
    <property type="entry name" value="RING-HC_TRIM7-like_C-IV"/>
    <property type="match status" value="1"/>
</dbReference>
<keyword evidence="16" id="KW-1185">Reference proteome</keyword>
<dbReference type="SMART" id="SM00449">
    <property type="entry name" value="SPRY"/>
    <property type="match status" value="1"/>
</dbReference>
<evidence type="ECO:0000256" key="6">
    <source>
        <dbReference type="ARBA" id="ARBA00022723"/>
    </source>
</evidence>
<dbReference type="SMART" id="SM00589">
    <property type="entry name" value="PRY"/>
    <property type="match status" value="1"/>
</dbReference>
<dbReference type="SUPFAM" id="SSF57845">
    <property type="entry name" value="B-box zinc-binding domain"/>
    <property type="match status" value="1"/>
</dbReference>
<evidence type="ECO:0000259" key="14">
    <source>
        <dbReference type="PROSITE" id="PS50188"/>
    </source>
</evidence>
<evidence type="ECO:0000256" key="1">
    <source>
        <dbReference type="ARBA" id="ARBA00004496"/>
    </source>
</evidence>
<evidence type="ECO:0000313" key="16">
    <source>
        <dbReference type="Proteomes" id="UP001142489"/>
    </source>
</evidence>
<dbReference type="InterPro" id="IPR017907">
    <property type="entry name" value="Znf_RING_CS"/>
</dbReference>
<dbReference type="SUPFAM" id="SSF57850">
    <property type="entry name" value="RING/U-box"/>
    <property type="match status" value="1"/>
</dbReference>
<comment type="similarity">
    <text evidence="3">Belongs to the ohanin/vespryn family.</text>
</comment>
<feature type="compositionally biased region" description="Low complexity" evidence="11">
    <location>
        <begin position="333"/>
        <end position="358"/>
    </location>
</feature>
<dbReference type="Proteomes" id="UP001142489">
    <property type="component" value="Unassembled WGS sequence"/>
</dbReference>
<dbReference type="PROSITE" id="PS00518">
    <property type="entry name" value="ZF_RING_1"/>
    <property type="match status" value="1"/>
</dbReference>
<dbReference type="Pfam" id="PF13765">
    <property type="entry name" value="PRY"/>
    <property type="match status" value="1"/>
</dbReference>
<keyword evidence="4" id="KW-0963">Cytoplasm</keyword>
<dbReference type="Gene3D" id="3.30.160.60">
    <property type="entry name" value="Classic Zinc Finger"/>
    <property type="match status" value="1"/>
</dbReference>
<evidence type="ECO:0000256" key="7">
    <source>
        <dbReference type="ARBA" id="ARBA00022771"/>
    </source>
</evidence>
<keyword evidence="5" id="KW-0800">Toxin</keyword>
<dbReference type="InterPro" id="IPR003879">
    <property type="entry name" value="Butyrophylin_SPRY"/>
</dbReference>
<evidence type="ECO:0000256" key="2">
    <source>
        <dbReference type="ARBA" id="ARBA00008518"/>
    </source>
</evidence>
<feature type="domain" description="B box-type" evidence="13">
    <location>
        <begin position="104"/>
        <end position="145"/>
    </location>
</feature>
<feature type="domain" description="B30.2/SPRY" evidence="14">
    <location>
        <begin position="347"/>
        <end position="537"/>
    </location>
</feature>
<dbReference type="FunFam" id="2.60.120.920:FF:000004">
    <property type="entry name" value="Butyrophilin subfamily 1 member A1"/>
    <property type="match status" value="1"/>
</dbReference>
<dbReference type="InterPro" id="IPR003877">
    <property type="entry name" value="SPRY_dom"/>
</dbReference>
<dbReference type="InterPro" id="IPR013083">
    <property type="entry name" value="Znf_RING/FYVE/PHD"/>
</dbReference>
<dbReference type="Gene3D" id="3.30.40.10">
    <property type="entry name" value="Zinc/RING finger domain, C3HC4 (zinc finger)"/>
    <property type="match status" value="1"/>
</dbReference>
<keyword evidence="7 10" id="KW-0863">Zinc-finger</keyword>
<dbReference type="OrthoDB" id="9986391at2759"/>
<dbReference type="Pfam" id="PF00622">
    <property type="entry name" value="SPRY"/>
    <property type="match status" value="1"/>
</dbReference>
<dbReference type="Gene3D" id="2.60.120.920">
    <property type="match status" value="1"/>
</dbReference>
<dbReference type="EMBL" id="JAPFRF010000011">
    <property type="protein sequence ID" value="KAJ7317224.1"/>
    <property type="molecule type" value="Genomic_DNA"/>
</dbReference>
<dbReference type="InterPro" id="IPR043136">
    <property type="entry name" value="B30.2/SPRY_sf"/>
</dbReference>
<dbReference type="GO" id="GO:0008270">
    <property type="term" value="F:zinc ion binding"/>
    <property type="evidence" value="ECO:0007669"/>
    <property type="project" value="UniProtKB-KW"/>
</dbReference>
<dbReference type="PROSITE" id="PS50119">
    <property type="entry name" value="ZF_BBOX"/>
    <property type="match status" value="1"/>
</dbReference>
<keyword evidence="5" id="KW-0528">Neurotoxin</keyword>
<organism evidence="15 16">
    <name type="scientific">Phrynocephalus forsythii</name>
    <dbReference type="NCBI Taxonomy" id="171643"/>
    <lineage>
        <taxon>Eukaryota</taxon>
        <taxon>Metazoa</taxon>
        <taxon>Chordata</taxon>
        <taxon>Craniata</taxon>
        <taxon>Vertebrata</taxon>
        <taxon>Euteleostomi</taxon>
        <taxon>Lepidosauria</taxon>
        <taxon>Squamata</taxon>
        <taxon>Bifurcata</taxon>
        <taxon>Unidentata</taxon>
        <taxon>Episquamata</taxon>
        <taxon>Toxicofera</taxon>
        <taxon>Iguania</taxon>
        <taxon>Acrodonta</taxon>
        <taxon>Agamidae</taxon>
        <taxon>Agaminae</taxon>
        <taxon>Phrynocephalus</taxon>
    </lineage>
</organism>
<gene>
    <name evidence="15" type="ORF">JRQ81_003386</name>
</gene>
<dbReference type="InterPro" id="IPR001870">
    <property type="entry name" value="B30.2/SPRY"/>
</dbReference>
<dbReference type="SMART" id="SM00336">
    <property type="entry name" value="BBOX"/>
    <property type="match status" value="1"/>
</dbReference>
<evidence type="ECO:0000256" key="5">
    <source>
        <dbReference type="ARBA" id="ARBA00022699"/>
    </source>
</evidence>
<dbReference type="InterPro" id="IPR013320">
    <property type="entry name" value="ConA-like_dom_sf"/>
</dbReference>
<evidence type="ECO:0000259" key="12">
    <source>
        <dbReference type="PROSITE" id="PS50089"/>
    </source>
</evidence>
<comment type="similarity">
    <text evidence="2">Belongs to the TRIM/RBCC family.</text>
</comment>
<dbReference type="Pfam" id="PF00097">
    <property type="entry name" value="zf-C3HC4"/>
    <property type="match status" value="1"/>
</dbReference>
<evidence type="ECO:0000313" key="15">
    <source>
        <dbReference type="EMBL" id="KAJ7317224.1"/>
    </source>
</evidence>
<sequence>MAVGGGEPSLALHDEATCSICLDYFQEPVMIVECGHNFCRACLAEYQGGGSGSQCPQCRSAFAQHQLRPNRHLGNMVEVIRRLGRQRLISETRAVAGGGDLGQKVSKVCEKHKEAVKLFCQEDRVFICLVCKESRAHKTHTALPFDEAAQEYKAQLQHFLTALTMERDQILKEKWYSPNEVQQMKRRFGTLKQSIAYTFPKEEDATRVALLDECNESMKVIDNIAYDFSERSCLLTKLIGEIEKRRQQSAFECLQDIGDLLTRCKREVSEEAKADLKGRAESVTAKMTHISTKLNAFAGSRRDQSPHPQGLSRVTAAAPLPNTLLLGPPPALPSQQGGRGAAAAAAARAPAPPQQQQRGNRKKWIKENVLLDPETAHPRYVISSDRKRVKWGDVRQEFRYNPKRFEYARCVLGTKGFYSGKHYWTVDVGDGDYWAVGVAHESVDRDCELNFEPDEGVWAIACYGDQYKALTSPPTILELDDEPTEIQISLNCDAGTVTFYDAEDLTFLCKIQTVGFEGKVFPFFRITDSSTSLELCS</sequence>
<dbReference type="CDD" id="cd19762">
    <property type="entry name" value="Bbox2_TRIM7-like"/>
    <property type="match status" value="1"/>
</dbReference>
<dbReference type="PRINTS" id="PR01407">
    <property type="entry name" value="BUTYPHLNCDUF"/>
</dbReference>
<dbReference type="SUPFAM" id="SSF49899">
    <property type="entry name" value="Concanavalin A-like lectins/glucanases"/>
    <property type="match status" value="1"/>
</dbReference>
<protein>
    <submittedName>
        <fullName evidence="15">Uncharacterized protein</fullName>
    </submittedName>
</protein>
<dbReference type="InterPro" id="IPR006574">
    <property type="entry name" value="PRY"/>
</dbReference>
<dbReference type="Pfam" id="PF00643">
    <property type="entry name" value="zf-B_box"/>
    <property type="match status" value="1"/>
</dbReference>
<dbReference type="InterPro" id="IPR018957">
    <property type="entry name" value="Znf_C3HC4_RING-type"/>
</dbReference>
<evidence type="ECO:0000259" key="13">
    <source>
        <dbReference type="PROSITE" id="PS50119"/>
    </source>
</evidence>
<comment type="function">
    <text evidence="9">Neurotoxin that produces dose-dependent hypolocomotion and hyperalgesia in mice. May directly act on the central nervous system, as it is 6500-fold more potent when administered intracerebroventricularly than intraperitoneal.</text>
</comment>
<evidence type="ECO:0000256" key="10">
    <source>
        <dbReference type="PROSITE-ProRule" id="PRU00024"/>
    </source>
</evidence>
<evidence type="ECO:0000256" key="4">
    <source>
        <dbReference type="ARBA" id="ARBA00022490"/>
    </source>
</evidence>
<dbReference type="PROSITE" id="PS50188">
    <property type="entry name" value="B302_SPRY"/>
    <property type="match status" value="1"/>
</dbReference>
<evidence type="ECO:0000256" key="8">
    <source>
        <dbReference type="ARBA" id="ARBA00022833"/>
    </source>
</evidence>
<evidence type="ECO:0000256" key="9">
    <source>
        <dbReference type="ARBA" id="ARBA00034460"/>
    </source>
</evidence>
<accession>A0A9Q0XJN4</accession>
<dbReference type="SMART" id="SM00184">
    <property type="entry name" value="RING"/>
    <property type="match status" value="1"/>
</dbReference>
<keyword evidence="6" id="KW-0479">Metal-binding</keyword>
<dbReference type="AlphaFoldDB" id="A0A9Q0XJN4"/>
<name>A0A9Q0XJN4_9SAUR</name>
<feature type="region of interest" description="Disordered" evidence="11">
    <location>
        <begin position="322"/>
        <end position="363"/>
    </location>
</feature>
<reference evidence="15" key="1">
    <citation type="journal article" date="2023" name="DNA Res.">
        <title>Chromosome-level genome assembly of Phrynocephalus forsythii using third-generation DNA sequencing and Hi-C analysis.</title>
        <authorList>
            <person name="Qi Y."/>
            <person name="Zhao W."/>
            <person name="Zhao Y."/>
            <person name="Niu C."/>
            <person name="Cao S."/>
            <person name="Zhang Y."/>
        </authorList>
    </citation>
    <scope>NUCLEOTIDE SEQUENCE</scope>
    <source>
        <tissue evidence="15">Muscle</tissue>
    </source>
</reference>
<evidence type="ECO:0000256" key="11">
    <source>
        <dbReference type="SAM" id="MobiDB-lite"/>
    </source>
</evidence>
<feature type="domain" description="RING-type" evidence="12">
    <location>
        <begin position="18"/>
        <end position="59"/>
    </location>
</feature>
<comment type="subcellular location">
    <subcellularLocation>
        <location evidence="1">Cytoplasm</location>
    </subcellularLocation>
</comment>
<keyword evidence="8" id="KW-0862">Zinc</keyword>
<dbReference type="GO" id="GO:0005737">
    <property type="term" value="C:cytoplasm"/>
    <property type="evidence" value="ECO:0007669"/>
    <property type="project" value="UniProtKB-SubCell"/>
</dbReference>
<dbReference type="InterPro" id="IPR000315">
    <property type="entry name" value="Znf_B-box"/>
</dbReference>
<proteinExistence type="inferred from homology"/>
<evidence type="ECO:0000256" key="3">
    <source>
        <dbReference type="ARBA" id="ARBA00009651"/>
    </source>
</evidence>
<dbReference type="InterPro" id="IPR050143">
    <property type="entry name" value="TRIM/RBCC"/>
</dbReference>
<dbReference type="PANTHER" id="PTHR24103">
    <property type="entry name" value="E3 UBIQUITIN-PROTEIN LIGASE TRIM"/>
    <property type="match status" value="1"/>
</dbReference>
<comment type="caution">
    <text evidence="15">The sequence shown here is derived from an EMBL/GenBank/DDBJ whole genome shotgun (WGS) entry which is preliminary data.</text>
</comment>
<dbReference type="InterPro" id="IPR001841">
    <property type="entry name" value="Znf_RING"/>
</dbReference>